<accession>N6W531</accession>
<dbReference type="STRING" id="626887.J057_08111"/>
<dbReference type="NCBIfam" id="TIGR00732">
    <property type="entry name" value="dprA"/>
    <property type="match status" value="1"/>
</dbReference>
<evidence type="ECO:0000313" key="5">
    <source>
        <dbReference type="EMBL" id="ENO15299.1"/>
    </source>
</evidence>
<dbReference type="GO" id="GO:0009294">
    <property type="term" value="P:DNA-mediated transformation"/>
    <property type="evidence" value="ECO:0007669"/>
    <property type="project" value="InterPro"/>
</dbReference>
<dbReference type="Pfam" id="PF17782">
    <property type="entry name" value="WHD_DprA"/>
    <property type="match status" value="1"/>
</dbReference>
<dbReference type="RefSeq" id="WP_004579595.1">
    <property type="nucleotide sequence ID" value="NZ_AP028878.1"/>
</dbReference>
<dbReference type="Pfam" id="PF02481">
    <property type="entry name" value="DNA_processg_A"/>
    <property type="match status" value="1"/>
</dbReference>
<comment type="caution">
    <text evidence="5">The sequence shown here is derived from an EMBL/GenBank/DDBJ whole genome shotgun (WGS) entry which is preliminary data.</text>
</comment>
<dbReference type="Gene3D" id="3.40.50.450">
    <property type="match status" value="1"/>
</dbReference>
<dbReference type="Gene3D" id="1.10.10.10">
    <property type="entry name" value="Winged helix-like DNA-binding domain superfamily/Winged helix DNA-binding domain"/>
    <property type="match status" value="1"/>
</dbReference>
<dbReference type="EMBL" id="APLQ01000011">
    <property type="protein sequence ID" value="ENO15299.1"/>
    <property type="molecule type" value="Genomic_DNA"/>
</dbReference>
<protein>
    <submittedName>
        <fullName evidence="5">DNA-protecting protein DprA</fullName>
    </submittedName>
</protein>
<evidence type="ECO:0000256" key="2">
    <source>
        <dbReference type="SAM" id="MobiDB-lite"/>
    </source>
</evidence>
<dbReference type="SUPFAM" id="SSF102405">
    <property type="entry name" value="MCP/YpsA-like"/>
    <property type="match status" value="1"/>
</dbReference>
<evidence type="ECO:0000259" key="4">
    <source>
        <dbReference type="Pfam" id="PF17782"/>
    </source>
</evidence>
<dbReference type="OrthoDB" id="9785707at2"/>
<dbReference type="PANTHER" id="PTHR43022:SF1">
    <property type="entry name" value="PROTEIN SMF"/>
    <property type="match status" value="1"/>
</dbReference>
<dbReference type="Proteomes" id="UP000013165">
    <property type="component" value="Unassembled WGS sequence"/>
</dbReference>
<feature type="region of interest" description="Disordered" evidence="2">
    <location>
        <begin position="314"/>
        <end position="333"/>
    </location>
</feature>
<dbReference type="AlphaFoldDB" id="N6W531"/>
<evidence type="ECO:0000259" key="3">
    <source>
        <dbReference type="Pfam" id="PF02481"/>
    </source>
</evidence>
<dbReference type="eggNOG" id="COG0758">
    <property type="taxonomic scope" value="Bacteria"/>
</dbReference>
<dbReference type="InterPro" id="IPR003488">
    <property type="entry name" value="DprA"/>
</dbReference>
<dbReference type="InterPro" id="IPR057666">
    <property type="entry name" value="DrpA_SLOG"/>
</dbReference>
<gene>
    <name evidence="5" type="primary">dprA</name>
    <name evidence="5" type="ORF">J057_08111</name>
</gene>
<proteinExistence type="inferred from homology"/>
<feature type="domain" description="Smf/DprA SLOG" evidence="3">
    <location>
        <begin position="101"/>
        <end position="308"/>
    </location>
</feature>
<dbReference type="PANTHER" id="PTHR43022">
    <property type="entry name" value="PROTEIN SMF"/>
    <property type="match status" value="1"/>
</dbReference>
<organism evidence="5 6">
    <name type="scientific">Marinobacter nanhaiticus D15-8W</name>
    <dbReference type="NCBI Taxonomy" id="626887"/>
    <lineage>
        <taxon>Bacteria</taxon>
        <taxon>Pseudomonadati</taxon>
        <taxon>Pseudomonadota</taxon>
        <taxon>Gammaproteobacteria</taxon>
        <taxon>Pseudomonadales</taxon>
        <taxon>Marinobacteraceae</taxon>
        <taxon>Marinobacter</taxon>
    </lineage>
</organism>
<comment type="similarity">
    <text evidence="1">Belongs to the DprA/Smf family.</text>
</comment>
<reference evidence="5 6" key="1">
    <citation type="journal article" date="2013" name="Genome Announc.">
        <title>Genome Sequence of the Polycyclic Aromatic Hydrocarbon-Degrading Bacterium Strain Marinobacter nanhaiticus D15-8WT.</title>
        <authorList>
            <person name="Cui Z."/>
            <person name="Gao W."/>
            <person name="Li Q."/>
            <person name="Xu G."/>
            <person name="Zheng L."/>
        </authorList>
    </citation>
    <scope>NUCLEOTIDE SEQUENCE [LARGE SCALE GENOMIC DNA]</scope>
    <source>
        <strain evidence="5 6">D15-8W</strain>
    </source>
</reference>
<feature type="domain" description="DprA winged helix" evidence="4">
    <location>
        <begin position="328"/>
        <end position="388"/>
    </location>
</feature>
<keyword evidence="6" id="KW-1185">Reference proteome</keyword>
<evidence type="ECO:0000256" key="1">
    <source>
        <dbReference type="ARBA" id="ARBA00006525"/>
    </source>
</evidence>
<dbReference type="PATRIC" id="fig|626887.3.peg.1619"/>
<sequence>MLSTPNRASVAPDFFDDPDSPWLLLSHLPGIGANRWQAIIDHLPDPLELLSLNAATLKSIGLPPPARASILAWQQHDLQQDTLQQANTTWQKVREQGIELVHWGHGDYPSLLREIHAAPPLLYMRGQREILSQPQLAIVGSRNASRAGLDHARQFARALAERGFVITSGLALGVDGAAHRGALDAAGRTLAVLGTGVDVAYPAAHQSLVQEILVNGALISEYPPGLPPRPGHFPRRNRIISGMSRGTLVVEASLRSGSLITARLALEQGREVFAIPGSIHNPLARGCHQLIRQGASLVESVADIEEELSAWWQADTDPPENSTTPAPPPQPEIPEHLEARERQVLETLDFDPCSTDELCDRSGLSADALMQSLLLLEMEGLVATVPGGYQRL</sequence>
<name>N6W531_9GAMM</name>
<dbReference type="InterPro" id="IPR041614">
    <property type="entry name" value="DprA_WH"/>
</dbReference>
<dbReference type="InterPro" id="IPR036388">
    <property type="entry name" value="WH-like_DNA-bd_sf"/>
</dbReference>
<dbReference type="HOGENOM" id="CLU_029601_1_1_6"/>
<evidence type="ECO:0000313" key="6">
    <source>
        <dbReference type="Proteomes" id="UP000013165"/>
    </source>
</evidence>